<dbReference type="EMBL" id="JAINUF010000001">
    <property type="protein sequence ID" value="KAJ8381809.1"/>
    <property type="molecule type" value="Genomic_DNA"/>
</dbReference>
<evidence type="ECO:0000256" key="1">
    <source>
        <dbReference type="SAM" id="MobiDB-lite"/>
    </source>
</evidence>
<feature type="compositionally biased region" description="Basic and acidic residues" evidence="1">
    <location>
        <begin position="68"/>
        <end position="82"/>
    </location>
</feature>
<comment type="caution">
    <text evidence="2">The sequence shown here is derived from an EMBL/GenBank/DDBJ whole genome shotgun (WGS) entry which is preliminary data.</text>
</comment>
<feature type="compositionally biased region" description="Basic residues" evidence="1">
    <location>
        <begin position="1"/>
        <end position="22"/>
    </location>
</feature>
<keyword evidence="3" id="KW-1185">Reference proteome</keyword>
<dbReference type="Proteomes" id="UP001152622">
    <property type="component" value="Chromosome 1"/>
</dbReference>
<gene>
    <name evidence="2" type="ORF">SKAU_G00025870</name>
</gene>
<feature type="compositionally biased region" description="Basic and acidic residues" evidence="1">
    <location>
        <begin position="96"/>
        <end position="107"/>
    </location>
</feature>
<organism evidence="2 3">
    <name type="scientific">Synaphobranchus kaupii</name>
    <name type="common">Kaup's arrowtooth eel</name>
    <dbReference type="NCBI Taxonomy" id="118154"/>
    <lineage>
        <taxon>Eukaryota</taxon>
        <taxon>Metazoa</taxon>
        <taxon>Chordata</taxon>
        <taxon>Craniata</taxon>
        <taxon>Vertebrata</taxon>
        <taxon>Euteleostomi</taxon>
        <taxon>Actinopterygii</taxon>
        <taxon>Neopterygii</taxon>
        <taxon>Teleostei</taxon>
        <taxon>Anguilliformes</taxon>
        <taxon>Synaphobranchidae</taxon>
        <taxon>Synaphobranchus</taxon>
    </lineage>
</organism>
<feature type="compositionally biased region" description="Low complexity" evidence="1">
    <location>
        <begin position="83"/>
        <end position="93"/>
    </location>
</feature>
<sequence>MTRSRNRLKPVFRTQHYLHRPRPPPTALTPCTLSPVSPPPQTLPLLCQPDHCSHWFRPQQHLCGTQRQPKEGNKEEGKKEELAPGLGPAPFAPSMRPEKFPVDRSREGWPSCEPAGPRRAGGPPRDSPTGLKIQDQQKHPLVVGQGSPQRGLWHSNKEQNIPPESPK</sequence>
<evidence type="ECO:0000313" key="3">
    <source>
        <dbReference type="Proteomes" id="UP001152622"/>
    </source>
</evidence>
<reference evidence="2" key="1">
    <citation type="journal article" date="2023" name="Science">
        <title>Genome structures resolve the early diversification of teleost fishes.</title>
        <authorList>
            <person name="Parey E."/>
            <person name="Louis A."/>
            <person name="Montfort J."/>
            <person name="Bouchez O."/>
            <person name="Roques C."/>
            <person name="Iampietro C."/>
            <person name="Lluch J."/>
            <person name="Castinel A."/>
            <person name="Donnadieu C."/>
            <person name="Desvignes T."/>
            <person name="Floi Bucao C."/>
            <person name="Jouanno E."/>
            <person name="Wen M."/>
            <person name="Mejri S."/>
            <person name="Dirks R."/>
            <person name="Jansen H."/>
            <person name="Henkel C."/>
            <person name="Chen W.J."/>
            <person name="Zahm M."/>
            <person name="Cabau C."/>
            <person name="Klopp C."/>
            <person name="Thompson A.W."/>
            <person name="Robinson-Rechavi M."/>
            <person name="Braasch I."/>
            <person name="Lecointre G."/>
            <person name="Bobe J."/>
            <person name="Postlethwait J.H."/>
            <person name="Berthelot C."/>
            <person name="Roest Crollius H."/>
            <person name="Guiguen Y."/>
        </authorList>
    </citation>
    <scope>NUCLEOTIDE SEQUENCE</scope>
    <source>
        <strain evidence="2">WJC10195</strain>
    </source>
</reference>
<feature type="region of interest" description="Disordered" evidence="1">
    <location>
        <begin position="1"/>
        <end position="37"/>
    </location>
</feature>
<name>A0A9Q1JF64_SYNKA</name>
<proteinExistence type="predicted"/>
<accession>A0A9Q1JF64</accession>
<evidence type="ECO:0000313" key="2">
    <source>
        <dbReference type="EMBL" id="KAJ8381809.1"/>
    </source>
</evidence>
<feature type="compositionally biased region" description="Low complexity" evidence="1">
    <location>
        <begin position="114"/>
        <end position="124"/>
    </location>
</feature>
<protein>
    <submittedName>
        <fullName evidence="2">Uncharacterized protein</fullName>
    </submittedName>
</protein>
<dbReference type="AlphaFoldDB" id="A0A9Q1JF64"/>
<feature type="region of interest" description="Disordered" evidence="1">
    <location>
        <begin position="61"/>
        <end position="167"/>
    </location>
</feature>